<dbReference type="EMBL" id="QZBD01000555">
    <property type="protein sequence ID" value="THY11344.1"/>
    <property type="molecule type" value="Genomic_DNA"/>
</dbReference>
<reference evidence="1 2" key="1">
    <citation type="submission" date="2018-10" db="EMBL/GenBank/DDBJ databases">
        <title>Fifty Aureobasidium pullulans genomes reveal a recombining polyextremotolerant generalist.</title>
        <authorList>
            <person name="Gostincar C."/>
            <person name="Turk M."/>
            <person name="Zajc J."/>
            <person name="Gunde-Cimerman N."/>
        </authorList>
    </citation>
    <scope>NUCLEOTIDE SEQUENCE [LARGE SCALE GENOMIC DNA]</scope>
    <source>
        <strain evidence="1 2">EXF-6604</strain>
    </source>
</reference>
<feature type="non-terminal residue" evidence="1">
    <location>
        <position position="1"/>
    </location>
</feature>
<gene>
    <name evidence="1" type="ORF">D6D01_08950</name>
</gene>
<accession>A0A4S9K8I0</accession>
<proteinExistence type="predicted"/>
<name>A0A4S9K8I0_AURPU</name>
<dbReference type="Proteomes" id="UP000306584">
    <property type="component" value="Unassembled WGS sequence"/>
</dbReference>
<evidence type="ECO:0000313" key="2">
    <source>
        <dbReference type="Proteomes" id="UP000306584"/>
    </source>
</evidence>
<evidence type="ECO:0000313" key="1">
    <source>
        <dbReference type="EMBL" id="THY11344.1"/>
    </source>
</evidence>
<sequence length="262" mass="29997">HHGLAYYWKYTPNTNHGEHLSIHAYGLVRSDPEHHTWDNAMSDNQFIICESIQSISLLMSKSVYFGTSQSSQAEYTGTSVEQSLMFPTYGPDSEFSMRSPQNSADRGSTLSIASTQPTFYVHDEAAFPADPSQHSDQDIGQPTFSRTRRERASCTLVSHDLSSASTHLPNTVANRACFEHGCEGRVFSSRSNLRRHQREKAQQARLLECPVCHARFYRLWTRDQHLMLGRCRRFWSQDRQYQAPQRYERATMSQWLGLGVIA</sequence>
<protein>
    <submittedName>
        <fullName evidence="1">Uncharacterized protein</fullName>
    </submittedName>
</protein>
<dbReference type="Gene3D" id="3.30.160.60">
    <property type="entry name" value="Classic Zinc Finger"/>
    <property type="match status" value="1"/>
</dbReference>
<comment type="caution">
    <text evidence="1">The sequence shown here is derived from an EMBL/GenBank/DDBJ whole genome shotgun (WGS) entry which is preliminary data.</text>
</comment>
<dbReference type="AlphaFoldDB" id="A0A4S9K8I0"/>
<organism evidence="1 2">
    <name type="scientific">Aureobasidium pullulans</name>
    <name type="common">Black yeast</name>
    <name type="synonym">Pullularia pullulans</name>
    <dbReference type="NCBI Taxonomy" id="5580"/>
    <lineage>
        <taxon>Eukaryota</taxon>
        <taxon>Fungi</taxon>
        <taxon>Dikarya</taxon>
        <taxon>Ascomycota</taxon>
        <taxon>Pezizomycotina</taxon>
        <taxon>Dothideomycetes</taxon>
        <taxon>Dothideomycetidae</taxon>
        <taxon>Dothideales</taxon>
        <taxon>Saccotheciaceae</taxon>
        <taxon>Aureobasidium</taxon>
    </lineage>
</organism>